<evidence type="ECO:0000256" key="3">
    <source>
        <dbReference type="SAM" id="Phobius"/>
    </source>
</evidence>
<feature type="transmembrane region" description="Helical" evidence="3">
    <location>
        <begin position="91"/>
        <end position="114"/>
    </location>
</feature>
<dbReference type="GeneID" id="113742191"/>
<dbReference type="Gene3D" id="3.30.590.10">
    <property type="entry name" value="Glutamine synthetase/guanido kinase, catalytic domain"/>
    <property type="match status" value="1"/>
</dbReference>
<dbReference type="RefSeq" id="XP_071903910.1">
    <property type="nucleotide sequence ID" value="XM_072047809.1"/>
</dbReference>
<dbReference type="PANTHER" id="PTHR20852">
    <property type="entry name" value="GLUTAMINE SYNTHETASE"/>
    <property type="match status" value="1"/>
</dbReference>
<keyword evidence="2" id="KW-0963">Cytoplasm</keyword>
<organism evidence="4 5">
    <name type="scientific">Coffea arabica</name>
    <name type="common">Arabian coffee</name>
    <dbReference type="NCBI Taxonomy" id="13443"/>
    <lineage>
        <taxon>Eukaryota</taxon>
        <taxon>Viridiplantae</taxon>
        <taxon>Streptophyta</taxon>
        <taxon>Embryophyta</taxon>
        <taxon>Tracheophyta</taxon>
        <taxon>Spermatophyta</taxon>
        <taxon>Magnoliopsida</taxon>
        <taxon>eudicotyledons</taxon>
        <taxon>Gunneridae</taxon>
        <taxon>Pentapetalae</taxon>
        <taxon>asterids</taxon>
        <taxon>lamiids</taxon>
        <taxon>Gentianales</taxon>
        <taxon>Rubiaceae</taxon>
        <taxon>Ixoroideae</taxon>
        <taxon>Gardenieae complex</taxon>
        <taxon>Bertiereae - Coffeeae clade</taxon>
        <taxon>Coffeeae</taxon>
        <taxon>Coffea</taxon>
    </lineage>
</organism>
<reference evidence="5" key="1">
    <citation type="submission" date="2025-08" db="UniProtKB">
        <authorList>
            <consortium name="RefSeq"/>
        </authorList>
    </citation>
    <scope>IDENTIFICATION</scope>
    <source>
        <tissue evidence="5">Leaves</tissue>
    </source>
</reference>
<evidence type="ECO:0000313" key="5">
    <source>
        <dbReference type="RefSeq" id="XP_071903910.1"/>
    </source>
</evidence>
<protein>
    <submittedName>
        <fullName evidence="5">Uncharacterized protein isoform X1</fullName>
    </submittedName>
</protein>
<keyword evidence="3" id="KW-1133">Transmembrane helix</keyword>
<evidence type="ECO:0000256" key="1">
    <source>
        <dbReference type="ARBA" id="ARBA00004496"/>
    </source>
</evidence>
<keyword evidence="3" id="KW-0812">Transmembrane</keyword>
<proteinExistence type="predicted"/>
<name>A0ABM4U9E9_COFAR</name>
<sequence>MLQRYLAVLKLLPRNLGMESSKSTPCCRRKLNGLLDGQSEGILDRRAGADKAYRDIVDSHYKARLYAGINISGINGEVIPGQYISWIHNFFFLWEFQVGLLSASLLAMSFGWLATF</sequence>
<accession>A0ABM4U9E9</accession>
<keyword evidence="3" id="KW-0472">Membrane</keyword>
<evidence type="ECO:0000256" key="2">
    <source>
        <dbReference type="ARBA" id="ARBA00022490"/>
    </source>
</evidence>
<gene>
    <name evidence="5" type="primary">LOC113742191</name>
</gene>
<comment type="subcellular location">
    <subcellularLocation>
        <location evidence="1">Cytoplasm</location>
    </subcellularLocation>
</comment>
<dbReference type="Proteomes" id="UP001652660">
    <property type="component" value="Chromosome 4e"/>
</dbReference>
<dbReference type="PANTHER" id="PTHR20852:SF93">
    <property type="entry name" value="GLUTAMINE SYNTHETASE CYTOSOLIC ISOZYME 1-1"/>
    <property type="match status" value="1"/>
</dbReference>
<evidence type="ECO:0000313" key="4">
    <source>
        <dbReference type="Proteomes" id="UP001652660"/>
    </source>
</evidence>
<keyword evidence="4" id="KW-1185">Reference proteome</keyword>
<dbReference type="InterPro" id="IPR050292">
    <property type="entry name" value="Glutamine_Synthetase"/>
</dbReference>